<dbReference type="EMBL" id="JACBYQ010000002">
    <property type="protein sequence ID" value="NYE95798.1"/>
    <property type="molecule type" value="Genomic_DNA"/>
</dbReference>
<dbReference type="AlphaFoldDB" id="A0A7Y9LUD4"/>
<proteinExistence type="predicted"/>
<organism evidence="1 2">
    <name type="scientific">Psychromicrobium silvestre</name>
    <dbReference type="NCBI Taxonomy" id="1645614"/>
    <lineage>
        <taxon>Bacteria</taxon>
        <taxon>Bacillati</taxon>
        <taxon>Actinomycetota</taxon>
        <taxon>Actinomycetes</taxon>
        <taxon>Micrococcales</taxon>
        <taxon>Micrococcaceae</taxon>
        <taxon>Psychromicrobium</taxon>
    </lineage>
</organism>
<dbReference type="Proteomes" id="UP000521748">
    <property type="component" value="Unassembled WGS sequence"/>
</dbReference>
<keyword evidence="2" id="KW-1185">Reference proteome</keyword>
<protein>
    <submittedName>
        <fullName evidence="1">Uncharacterized protein</fullName>
    </submittedName>
</protein>
<gene>
    <name evidence="1" type="ORF">FHU41_002048</name>
</gene>
<evidence type="ECO:0000313" key="1">
    <source>
        <dbReference type="EMBL" id="NYE95798.1"/>
    </source>
</evidence>
<comment type="caution">
    <text evidence="1">The sequence shown here is derived from an EMBL/GenBank/DDBJ whole genome shotgun (WGS) entry which is preliminary data.</text>
</comment>
<sequence length="89" mass="9620">MNEIAAARAELTLAGKIVVGPEVLVHSDPAYSDLHDSSVKQKLDALHLEKIDLADSVFVVNPGGYIGDSTRAEIAYAREHGKAIRFLHP</sequence>
<evidence type="ECO:0000313" key="2">
    <source>
        <dbReference type="Proteomes" id="UP000521748"/>
    </source>
</evidence>
<reference evidence="1 2" key="1">
    <citation type="submission" date="2020-07" db="EMBL/GenBank/DDBJ databases">
        <title>Sequencing the genomes of 1000 actinobacteria strains.</title>
        <authorList>
            <person name="Klenk H.-P."/>
        </authorList>
    </citation>
    <scope>NUCLEOTIDE SEQUENCE [LARGE SCALE GENOMIC DNA]</scope>
    <source>
        <strain evidence="1 2">DSM 102047</strain>
    </source>
</reference>
<name>A0A7Y9LUD4_9MICC</name>
<dbReference type="RefSeq" id="WP_246279593.1">
    <property type="nucleotide sequence ID" value="NZ_JACBYQ010000002.1"/>
</dbReference>
<accession>A0A7Y9LUD4</accession>